<feature type="chain" id="PRO_5037606941" description="SfiI-subtelomeric related protein family member" evidence="2">
    <location>
        <begin position="24"/>
        <end position="1290"/>
    </location>
</feature>
<gene>
    <name evidence="3" type="ORF">MACK_002228</name>
</gene>
<feature type="compositionally biased region" description="Gly residues" evidence="1">
    <location>
        <begin position="725"/>
        <end position="735"/>
    </location>
</feature>
<protein>
    <recommendedName>
        <fullName evidence="5">SfiI-subtelomeric related protein family member</fullName>
    </recommendedName>
</protein>
<feature type="compositionally biased region" description="Low complexity" evidence="1">
    <location>
        <begin position="804"/>
        <end position="813"/>
    </location>
</feature>
<dbReference type="InterPro" id="IPR007480">
    <property type="entry name" value="DUF529"/>
</dbReference>
<feature type="region of interest" description="Disordered" evidence="1">
    <location>
        <begin position="677"/>
        <end position="955"/>
    </location>
</feature>
<feature type="region of interest" description="Disordered" evidence="1">
    <location>
        <begin position="1038"/>
        <end position="1063"/>
    </location>
</feature>
<evidence type="ECO:0000313" key="4">
    <source>
        <dbReference type="Proteomes" id="UP000244811"/>
    </source>
</evidence>
<organism evidence="3 4">
    <name type="scientific">Theileria orientalis</name>
    <dbReference type="NCBI Taxonomy" id="68886"/>
    <lineage>
        <taxon>Eukaryota</taxon>
        <taxon>Sar</taxon>
        <taxon>Alveolata</taxon>
        <taxon>Apicomplexa</taxon>
        <taxon>Aconoidasida</taxon>
        <taxon>Piroplasmida</taxon>
        <taxon>Theileriidae</taxon>
        <taxon>Theileria</taxon>
    </lineage>
</organism>
<evidence type="ECO:0008006" key="5">
    <source>
        <dbReference type="Google" id="ProtNLM"/>
    </source>
</evidence>
<dbReference type="Pfam" id="PF04385">
    <property type="entry name" value="FAINT"/>
    <property type="match status" value="3"/>
</dbReference>
<evidence type="ECO:0000256" key="1">
    <source>
        <dbReference type="SAM" id="MobiDB-lite"/>
    </source>
</evidence>
<feature type="compositionally biased region" description="Polar residues" evidence="1">
    <location>
        <begin position="682"/>
        <end position="704"/>
    </location>
</feature>
<evidence type="ECO:0000256" key="2">
    <source>
        <dbReference type="SAM" id="SignalP"/>
    </source>
</evidence>
<feature type="signal peptide" evidence="2">
    <location>
        <begin position="1"/>
        <end position="23"/>
    </location>
</feature>
<sequence length="1290" mass="138009">MSLYFKFILIYLILNNKWVIVESSGSEADLESGTEGEQAPQSTATQLKPEVYSIVIKLFKADANDSNKTVELATTEYRTEKLVDEHLYVFNSGINCNLLKIDDKDVWKYDSSKHNGKYPKGMRVNKRFKFVLVEFDGTVKVLIKGTDGNWTPFELDIKLFKDDSNNNKVEIKETDFYEDQYLGNLTYAFKKDVTCTQVKFGDKDVWKKGDEQVDEPKSVTYNFMDRIVVRNAKKSVVYRKDDSGKWVHYYTIERQEQDSSYKSSGDSSASQSGSPGSGLSSEKPGDRVSSGTPGSAEASGEAEDPSTVAPEATDANEVSKDAGLRGTSGSADTKEEADETASLASGGADTSEEKEKDPDQEKEACEAEDSQGGGSPPPADGGTEPETKTGVDLNITSETQSTDNYDYKKVGEYVTYSAKDNHAFQLVMDGEIEVWKASGNNYSSKIEVDLMSDGSKAVTVFPLDETKVFLKGSNDTSFTEIDVSKINAKTVNIGFEHESYFYKNELIDNIRTFTAKKGFMFNGANDYVDNDKIEVWKAANEKEHANKIVNEGNKVTIHLADGTTKEFSKGPDGRWPGTVKGVVLNIKAKAGCSEYYYSKANKTVTFTAKGNKGFMIVDSKKDGSCSCGSNDVTIWETNEPKEYATKVVLEGKGKKQKEVTIHMPNNTKKVFTRAAKDKPWTGVSQQNNQDNGQPCGSTPASGSNGTTGGRRMSSDPDGTPLASSGGDGTSSGSGTGQSTDGSGANHTSSGESTESGDGREDAKSGGWTSGSVQDGSASLPTTDGDSGTLTGVEESTDKGEGEDGSTQSSSGAPTSGGTGLTSVSDKSANGSPEDGGSSATPLHSSGGDGTSGGADSDGGGTDTSSGAGTGTNEDGKGKGAGEPTETGGEGEDGNSQPSGGDGGSKTREDDTGTSGGDGSSATLPTAGGASPDGGTEPETKTGVELSLKKTSGTNEFSYNKVGSTVTYTAKDGFGFSSVKTKTGGSSCGSSCGGSDVTIWDAKDANEYANKVVLYGKGKKEKIVTIYLLNGTKKSYKKDGKNKPWNEYTGPLPSTGNSATSKELNPDEYPKEIKLFKADADDATKDKELSTSEYKVKKDGDDHIYEFNDGVNCNLLKIDDKEVWKHDSSKHSGKYPKSLTYNNKDFKIILNFTDLRIVCEKDGDSYKATEYKPKTAVQLDIKQSSGTNEFDHKKDGNVVTFTAKDNYGFNVVRCKNMDYHRWVDIWKTDNENEYSKKVVLEGDNKLTIHIGDSDSASTKVFNKGGYCEWKEDTQASTQKSSTGGSGGGGTD</sequence>
<feature type="compositionally biased region" description="Polar residues" evidence="1">
    <location>
        <begin position="1051"/>
        <end position="1062"/>
    </location>
</feature>
<dbReference type="Proteomes" id="UP000244811">
    <property type="component" value="Chromosome 3"/>
</dbReference>
<dbReference type="EMBL" id="CP056070">
    <property type="protein sequence ID" value="UKK01414.2"/>
    <property type="molecule type" value="Genomic_DNA"/>
</dbReference>
<feature type="region of interest" description="Disordered" evidence="1">
    <location>
        <begin position="256"/>
        <end position="400"/>
    </location>
</feature>
<name>A0A976QSZ3_THEOR</name>
<keyword evidence="2" id="KW-0732">Signal</keyword>
<feature type="compositionally biased region" description="Polar residues" evidence="1">
    <location>
        <begin position="769"/>
        <end position="789"/>
    </location>
</feature>
<feature type="compositionally biased region" description="Basic and acidic residues" evidence="1">
    <location>
        <begin position="351"/>
        <end position="365"/>
    </location>
</feature>
<proteinExistence type="predicted"/>
<evidence type="ECO:0000313" key="3">
    <source>
        <dbReference type="EMBL" id="UKK01414.2"/>
    </source>
</evidence>
<feature type="region of interest" description="Disordered" evidence="1">
    <location>
        <begin position="1271"/>
        <end position="1290"/>
    </location>
</feature>
<feature type="compositionally biased region" description="Low complexity" evidence="1">
    <location>
        <begin position="736"/>
        <end position="755"/>
    </location>
</feature>
<feature type="compositionally biased region" description="Gly residues" evidence="1">
    <location>
        <begin position="846"/>
        <end position="861"/>
    </location>
</feature>
<accession>A0A976QSZ3</accession>
<feature type="compositionally biased region" description="Low complexity" evidence="1">
    <location>
        <begin position="260"/>
        <end position="281"/>
    </location>
</feature>
<reference evidence="3" key="1">
    <citation type="submission" date="2022-07" db="EMBL/GenBank/DDBJ databases">
        <title>Evaluation of T. orientalis genome assembly methods using nanopore sequencing and analysis of variation between genomes.</title>
        <authorList>
            <person name="Yam J."/>
            <person name="Micallef M.L."/>
            <person name="Liu M."/>
            <person name="Djordjevic S.P."/>
            <person name="Bogema D.R."/>
            <person name="Jenkins C."/>
        </authorList>
    </citation>
    <scope>NUCLEOTIDE SEQUENCE</scope>
    <source>
        <strain evidence="3">Goon Nure</strain>
    </source>
</reference>